<dbReference type="Gene3D" id="2.70.70.10">
    <property type="entry name" value="Glucose Permease (Domain IIA)"/>
    <property type="match status" value="1"/>
</dbReference>
<feature type="compositionally biased region" description="Pro residues" evidence="2">
    <location>
        <begin position="124"/>
        <end position="141"/>
    </location>
</feature>
<dbReference type="EMBL" id="JALNMH010000004">
    <property type="protein sequence ID" value="MCK7593275.1"/>
    <property type="molecule type" value="Genomic_DNA"/>
</dbReference>
<dbReference type="CDD" id="cd12797">
    <property type="entry name" value="M23_peptidase"/>
    <property type="match status" value="1"/>
</dbReference>
<dbReference type="Gene3D" id="3.10.350.10">
    <property type="entry name" value="LysM domain"/>
    <property type="match status" value="1"/>
</dbReference>
<gene>
    <name evidence="5" type="ORF">M0G41_06280</name>
</gene>
<organism evidence="5 6">
    <name type="scientific">Pseudomarimonas salicorniae</name>
    <dbReference type="NCBI Taxonomy" id="2933270"/>
    <lineage>
        <taxon>Bacteria</taxon>
        <taxon>Pseudomonadati</taxon>
        <taxon>Pseudomonadota</taxon>
        <taxon>Gammaproteobacteria</taxon>
        <taxon>Lysobacterales</taxon>
        <taxon>Lysobacteraceae</taxon>
        <taxon>Pseudomarimonas</taxon>
    </lineage>
</organism>
<dbReference type="PANTHER" id="PTHR21666:SF263">
    <property type="entry name" value="MUREIN HYDROLASE ACTIVATOR NLPD"/>
    <property type="match status" value="1"/>
</dbReference>
<feature type="chain" id="PRO_5046662518" evidence="3">
    <location>
        <begin position="22"/>
        <end position="285"/>
    </location>
</feature>
<comment type="caution">
    <text evidence="5">The sequence shown here is derived from an EMBL/GenBank/DDBJ whole genome shotgun (WGS) entry which is preliminary data.</text>
</comment>
<dbReference type="InterPro" id="IPR036779">
    <property type="entry name" value="LysM_dom_sf"/>
</dbReference>
<sequence>MSPVGRALLLALLCGLLSACAPQRSVRVEPSDRPQPRGTPTGLYEVVRGDTLYGIAFRHGMDYRELASMNGIGPPYTIYPGQRLRLSAGTTAQPTAPARPTREARGVIAPIVAEQPARPASGSTPPPTARPQPPPGAPPSSAPVTGTPAPVTPSVTPSLPAGPPRWQWPAEGQIVSRYLAGDPTRQGVNLAGRGGDPVRAAADGVVVYSGSGLIGYGELIIVKHDETWLSAYGHNRKRLVNEGEAVRGGQQIAELGRTGTSRDMLHFEVRRNGRPVDPLGVLPKR</sequence>
<evidence type="ECO:0000313" key="6">
    <source>
        <dbReference type="Proteomes" id="UP001431449"/>
    </source>
</evidence>
<dbReference type="Pfam" id="PF01551">
    <property type="entry name" value="Peptidase_M23"/>
    <property type="match status" value="1"/>
</dbReference>
<dbReference type="InterPro" id="IPR016047">
    <property type="entry name" value="M23ase_b-sheet_dom"/>
</dbReference>
<evidence type="ECO:0000313" key="5">
    <source>
        <dbReference type="EMBL" id="MCK7593275.1"/>
    </source>
</evidence>
<keyword evidence="6" id="KW-1185">Reference proteome</keyword>
<feature type="region of interest" description="Disordered" evidence="2">
    <location>
        <begin position="113"/>
        <end position="167"/>
    </location>
</feature>
<dbReference type="InterPro" id="IPR050570">
    <property type="entry name" value="Cell_wall_metabolism_enzyme"/>
</dbReference>
<feature type="compositionally biased region" description="Low complexity" evidence="2">
    <location>
        <begin position="142"/>
        <end position="159"/>
    </location>
</feature>
<reference evidence="5" key="1">
    <citation type="submission" date="2022-04" db="EMBL/GenBank/DDBJ databases">
        <title>Lysobacter sp. CAU 1642 isolated from sea sand.</title>
        <authorList>
            <person name="Kim W."/>
        </authorList>
    </citation>
    <scope>NUCLEOTIDE SEQUENCE</scope>
    <source>
        <strain evidence="5">CAU 1642</strain>
    </source>
</reference>
<dbReference type="RefSeq" id="WP_248206587.1">
    <property type="nucleotide sequence ID" value="NZ_JALNMH010000004.1"/>
</dbReference>
<dbReference type="SUPFAM" id="SSF51261">
    <property type="entry name" value="Duplicated hybrid motif"/>
    <property type="match status" value="1"/>
</dbReference>
<protein>
    <submittedName>
        <fullName evidence="5">Peptidoglycan DD-metalloendopeptidase family protein</fullName>
    </submittedName>
</protein>
<dbReference type="InterPro" id="IPR011055">
    <property type="entry name" value="Dup_hybrid_motif"/>
</dbReference>
<name>A0ABT0GFF4_9GAMM</name>
<keyword evidence="3" id="KW-0732">Signal</keyword>
<dbReference type="PANTHER" id="PTHR21666">
    <property type="entry name" value="PEPTIDASE-RELATED"/>
    <property type="match status" value="1"/>
</dbReference>
<dbReference type="Proteomes" id="UP001431449">
    <property type="component" value="Unassembled WGS sequence"/>
</dbReference>
<comment type="similarity">
    <text evidence="1">Belongs to the E.coli NlpD/Haemophilus LppB family.</text>
</comment>
<dbReference type="InterPro" id="IPR018392">
    <property type="entry name" value="LysM"/>
</dbReference>
<evidence type="ECO:0000256" key="3">
    <source>
        <dbReference type="SAM" id="SignalP"/>
    </source>
</evidence>
<dbReference type="Pfam" id="PF01476">
    <property type="entry name" value="LysM"/>
    <property type="match status" value="1"/>
</dbReference>
<dbReference type="PROSITE" id="PS51257">
    <property type="entry name" value="PROKAR_LIPOPROTEIN"/>
    <property type="match status" value="1"/>
</dbReference>
<evidence type="ECO:0000256" key="2">
    <source>
        <dbReference type="SAM" id="MobiDB-lite"/>
    </source>
</evidence>
<accession>A0ABT0GFF4</accession>
<evidence type="ECO:0000259" key="4">
    <source>
        <dbReference type="PROSITE" id="PS51782"/>
    </source>
</evidence>
<dbReference type="SMART" id="SM00257">
    <property type="entry name" value="LysM"/>
    <property type="match status" value="1"/>
</dbReference>
<feature type="domain" description="LysM" evidence="4">
    <location>
        <begin position="42"/>
        <end position="86"/>
    </location>
</feature>
<feature type="signal peptide" evidence="3">
    <location>
        <begin position="1"/>
        <end position="21"/>
    </location>
</feature>
<dbReference type="PROSITE" id="PS51782">
    <property type="entry name" value="LYSM"/>
    <property type="match status" value="1"/>
</dbReference>
<dbReference type="CDD" id="cd00118">
    <property type="entry name" value="LysM"/>
    <property type="match status" value="1"/>
</dbReference>
<proteinExistence type="inferred from homology"/>
<evidence type="ECO:0000256" key="1">
    <source>
        <dbReference type="ARBA" id="ARBA00038420"/>
    </source>
</evidence>